<evidence type="ECO:0000256" key="6">
    <source>
        <dbReference type="SAM" id="MobiDB-lite"/>
    </source>
</evidence>
<gene>
    <name evidence="8" type="ORF">Z517_03652</name>
</gene>
<dbReference type="AlphaFoldDB" id="A0A0D2FCR3"/>
<feature type="compositionally biased region" description="Polar residues" evidence="6">
    <location>
        <begin position="43"/>
        <end position="66"/>
    </location>
</feature>
<evidence type="ECO:0000256" key="3">
    <source>
        <dbReference type="ARBA" id="ARBA00023125"/>
    </source>
</evidence>
<dbReference type="VEuPathDB" id="FungiDB:Z517_03652"/>
<dbReference type="SMART" id="SM00906">
    <property type="entry name" value="Fungal_trans"/>
    <property type="match status" value="1"/>
</dbReference>
<evidence type="ECO:0000256" key="2">
    <source>
        <dbReference type="ARBA" id="ARBA00023015"/>
    </source>
</evidence>
<feature type="region of interest" description="Disordered" evidence="6">
    <location>
        <begin position="1"/>
        <end position="99"/>
    </location>
</feature>
<keyword evidence="3" id="KW-0238">DNA-binding</keyword>
<dbReference type="InterPro" id="IPR007219">
    <property type="entry name" value="XnlR_reg_dom"/>
</dbReference>
<organism evidence="8 9">
    <name type="scientific">Fonsecaea pedrosoi CBS 271.37</name>
    <dbReference type="NCBI Taxonomy" id="1442368"/>
    <lineage>
        <taxon>Eukaryota</taxon>
        <taxon>Fungi</taxon>
        <taxon>Dikarya</taxon>
        <taxon>Ascomycota</taxon>
        <taxon>Pezizomycotina</taxon>
        <taxon>Eurotiomycetes</taxon>
        <taxon>Chaetothyriomycetidae</taxon>
        <taxon>Chaetothyriales</taxon>
        <taxon>Herpotrichiellaceae</taxon>
        <taxon>Fonsecaea</taxon>
    </lineage>
</organism>
<dbReference type="GO" id="GO:0008270">
    <property type="term" value="F:zinc ion binding"/>
    <property type="evidence" value="ECO:0007669"/>
    <property type="project" value="InterPro"/>
</dbReference>
<keyword evidence="5" id="KW-0539">Nucleus</keyword>
<dbReference type="PANTHER" id="PTHR47171:SF1">
    <property type="entry name" value="ZN(II)2CYS6 TRANSCRIPTION FACTOR (EUROFUNG)"/>
    <property type="match status" value="1"/>
</dbReference>
<keyword evidence="1" id="KW-0862">Zinc</keyword>
<feature type="domain" description="Xylanolytic transcriptional activator regulatory" evidence="7">
    <location>
        <begin position="304"/>
        <end position="377"/>
    </location>
</feature>
<dbReference type="GO" id="GO:0006351">
    <property type="term" value="P:DNA-templated transcription"/>
    <property type="evidence" value="ECO:0007669"/>
    <property type="project" value="InterPro"/>
</dbReference>
<evidence type="ECO:0000256" key="4">
    <source>
        <dbReference type="ARBA" id="ARBA00023163"/>
    </source>
</evidence>
<dbReference type="GeneID" id="25303142"/>
<dbReference type="EMBL" id="KN846970">
    <property type="protein sequence ID" value="KIW84402.1"/>
    <property type="molecule type" value="Genomic_DNA"/>
</dbReference>
<name>A0A0D2FCR3_9EURO</name>
<dbReference type="OrthoDB" id="5121955at2759"/>
<feature type="compositionally biased region" description="Polar residues" evidence="6">
    <location>
        <begin position="78"/>
        <end position="99"/>
    </location>
</feature>
<dbReference type="Proteomes" id="UP000053029">
    <property type="component" value="Unassembled WGS sequence"/>
</dbReference>
<evidence type="ECO:0000256" key="5">
    <source>
        <dbReference type="ARBA" id="ARBA00023242"/>
    </source>
</evidence>
<dbReference type="RefSeq" id="XP_013288210.1">
    <property type="nucleotide sequence ID" value="XM_013432756.1"/>
</dbReference>
<sequence>MPSRRGTYERRKVRDQATLLRPASSSPGLAAIQPRAATPVPADSQTEMQRSSSGDGQAQTPNISRPTSEKTKSHAAQWESTQVAGRTDAPGSNMSVPNADQSSLASMFEAFLNKQNSSPDSTVSKLGIVFFNENSPLTFALSELQGSQRPTTYNAGSHLHEDPVIQRSDRHPPHMSHQETGFLKSRGAFDTPRPEVSDMLLAAFLDRFIPLYSIVDKSSFVKSYRQQSLPWILFHAMCFIGATFCDTSSLHRAAFENRVDARRSFYNKAKMLFDLGYETNKVVLLQAVLMLSFWGPQMKSYWNPCSWIGFGVTIAESLGIHRSDSSTSMVPQAKGLLRRLWWTLAVRDAYCAALLGRPFRINMSQCNTDMLNMADFDHESDFLATGTESLIHCKYQIQLAKLSLVLRKIIELRFGPSENLTTLQDLQDMCNEWKARLPPEVDWEFPITDSNRIFATSLRIIFHHHVIFIYFNMPSVPEGRESLEADVDSAFSSLPQSSAEVISSTAVTLMTNSMLGLVPHEIFPGFFIASIVFYRRVRKSNHVHAQMGRAALDNCTMVMNAVRERWDPAFWAIKIFNFLVTEAANSTTASLTTAWSSQNLQSGGCGAENPNSEVLQDTTETQASGYDTQKDILHSIDFGLSRFEVLNEFLLMPSYFGATPNAW</sequence>
<dbReference type="InterPro" id="IPR052073">
    <property type="entry name" value="Amide_Lactam_Regulators"/>
</dbReference>
<keyword evidence="9" id="KW-1185">Reference proteome</keyword>
<evidence type="ECO:0000259" key="7">
    <source>
        <dbReference type="SMART" id="SM00906"/>
    </source>
</evidence>
<keyword evidence="2" id="KW-0805">Transcription regulation</keyword>
<dbReference type="Pfam" id="PF04082">
    <property type="entry name" value="Fungal_trans"/>
    <property type="match status" value="1"/>
</dbReference>
<evidence type="ECO:0000313" key="8">
    <source>
        <dbReference type="EMBL" id="KIW84402.1"/>
    </source>
</evidence>
<evidence type="ECO:0000313" key="9">
    <source>
        <dbReference type="Proteomes" id="UP000053029"/>
    </source>
</evidence>
<evidence type="ECO:0000256" key="1">
    <source>
        <dbReference type="ARBA" id="ARBA00022833"/>
    </source>
</evidence>
<reference evidence="8 9" key="1">
    <citation type="submission" date="2015-01" db="EMBL/GenBank/DDBJ databases">
        <title>The Genome Sequence of Fonsecaea pedrosoi CBS 271.37.</title>
        <authorList>
            <consortium name="The Broad Institute Genomics Platform"/>
            <person name="Cuomo C."/>
            <person name="de Hoog S."/>
            <person name="Gorbushina A."/>
            <person name="Stielow B."/>
            <person name="Teixiera M."/>
            <person name="Abouelleil A."/>
            <person name="Chapman S.B."/>
            <person name="Priest M."/>
            <person name="Young S.K."/>
            <person name="Wortman J."/>
            <person name="Nusbaum C."/>
            <person name="Birren B."/>
        </authorList>
    </citation>
    <scope>NUCLEOTIDE SEQUENCE [LARGE SCALE GENOMIC DNA]</scope>
    <source>
        <strain evidence="8 9">CBS 271.37</strain>
    </source>
</reference>
<keyword evidence="4" id="KW-0804">Transcription</keyword>
<dbReference type="CDD" id="cd12148">
    <property type="entry name" value="fungal_TF_MHR"/>
    <property type="match status" value="1"/>
</dbReference>
<feature type="compositionally biased region" description="Basic and acidic residues" evidence="6">
    <location>
        <begin position="1"/>
        <end position="15"/>
    </location>
</feature>
<dbReference type="GO" id="GO:0003677">
    <property type="term" value="F:DNA binding"/>
    <property type="evidence" value="ECO:0007669"/>
    <property type="project" value="UniProtKB-KW"/>
</dbReference>
<dbReference type="HOGENOM" id="CLU_006329_5_1_1"/>
<accession>A0A0D2FCR3</accession>
<proteinExistence type="predicted"/>
<dbReference type="PANTHER" id="PTHR47171">
    <property type="entry name" value="FARA-RELATED"/>
    <property type="match status" value="1"/>
</dbReference>
<protein>
    <submittedName>
        <fullName evidence="8">Unplaced genomic scaffold supercont1.2, whole genome shotgun sequence</fullName>
    </submittedName>
</protein>